<accession>A0ACC2IJK1</accession>
<name>A0ACC2IJK1_9PLEO</name>
<organism evidence="1 2">
    <name type="scientific">Boeremia exigua</name>
    <dbReference type="NCBI Taxonomy" id="749465"/>
    <lineage>
        <taxon>Eukaryota</taxon>
        <taxon>Fungi</taxon>
        <taxon>Dikarya</taxon>
        <taxon>Ascomycota</taxon>
        <taxon>Pezizomycotina</taxon>
        <taxon>Dothideomycetes</taxon>
        <taxon>Pleosporomycetidae</taxon>
        <taxon>Pleosporales</taxon>
        <taxon>Pleosporineae</taxon>
        <taxon>Didymellaceae</taxon>
        <taxon>Boeremia</taxon>
    </lineage>
</organism>
<protein>
    <submittedName>
        <fullName evidence="1">Uncharacterized protein</fullName>
    </submittedName>
</protein>
<evidence type="ECO:0000313" key="2">
    <source>
        <dbReference type="Proteomes" id="UP001153331"/>
    </source>
</evidence>
<proteinExistence type="predicted"/>
<sequence>MAASTFRPFLNYSGFTKGPKILDGHETTELKSTSLTVAASTTHAPLTSRVLGHTRIFSGVNTAGFTMLLGSRSARQVLETGGTPSFCYPPAASNSAYNSGTRLGR</sequence>
<dbReference type="Proteomes" id="UP001153331">
    <property type="component" value="Unassembled WGS sequence"/>
</dbReference>
<keyword evidence="2" id="KW-1185">Reference proteome</keyword>
<reference evidence="1" key="1">
    <citation type="submission" date="2022-11" db="EMBL/GenBank/DDBJ databases">
        <title>Genome Sequence of Boeremia exigua.</title>
        <authorList>
            <person name="Buettner E."/>
        </authorList>
    </citation>
    <scope>NUCLEOTIDE SEQUENCE</scope>
    <source>
        <strain evidence="1">CU02</strain>
    </source>
</reference>
<dbReference type="EMBL" id="JAPHNI010000147">
    <property type="protein sequence ID" value="KAJ8115303.1"/>
    <property type="molecule type" value="Genomic_DNA"/>
</dbReference>
<comment type="caution">
    <text evidence="1">The sequence shown here is derived from an EMBL/GenBank/DDBJ whole genome shotgun (WGS) entry which is preliminary data.</text>
</comment>
<evidence type="ECO:0000313" key="1">
    <source>
        <dbReference type="EMBL" id="KAJ8115303.1"/>
    </source>
</evidence>
<gene>
    <name evidence="1" type="ORF">OPT61_g3011</name>
</gene>